<organism evidence="2 3">
    <name type="scientific">Candidatus Sungbacteria bacterium RIFCSPLOWO2_01_FULL_60_25</name>
    <dbReference type="NCBI Taxonomy" id="1802281"/>
    <lineage>
        <taxon>Bacteria</taxon>
        <taxon>Candidatus Sungiibacteriota</taxon>
    </lineage>
</organism>
<gene>
    <name evidence="2" type="ORF">A3A44_02210</name>
</gene>
<reference evidence="2 3" key="1">
    <citation type="journal article" date="2016" name="Nat. Commun.">
        <title>Thousands of microbial genomes shed light on interconnected biogeochemical processes in an aquifer system.</title>
        <authorList>
            <person name="Anantharaman K."/>
            <person name="Brown C.T."/>
            <person name="Hug L.A."/>
            <person name="Sharon I."/>
            <person name="Castelle C.J."/>
            <person name="Probst A.J."/>
            <person name="Thomas B.C."/>
            <person name="Singh A."/>
            <person name="Wilkins M.J."/>
            <person name="Karaoz U."/>
            <person name="Brodie E.L."/>
            <person name="Williams K.H."/>
            <person name="Hubbard S.S."/>
            <person name="Banfield J.F."/>
        </authorList>
    </citation>
    <scope>NUCLEOTIDE SEQUENCE [LARGE SCALE GENOMIC DNA]</scope>
</reference>
<dbReference type="Proteomes" id="UP000178977">
    <property type="component" value="Unassembled WGS sequence"/>
</dbReference>
<dbReference type="STRING" id="1802281.A3A44_02210"/>
<evidence type="ECO:0000259" key="1">
    <source>
        <dbReference type="Pfam" id="PF21956"/>
    </source>
</evidence>
<sequence>MKRESKPRIRFRQSLFWDVDPKTIDPKKHARYIVERILDFGNDAEVRWMWHHYPHVLIGDVVRRSRVLQPKSRALWELLVR</sequence>
<evidence type="ECO:0000313" key="3">
    <source>
        <dbReference type="Proteomes" id="UP000178977"/>
    </source>
</evidence>
<dbReference type="Pfam" id="PF21956">
    <property type="entry name" value="DUF6922"/>
    <property type="match status" value="1"/>
</dbReference>
<name>A0A1G2LB61_9BACT</name>
<dbReference type="InterPro" id="IPR053830">
    <property type="entry name" value="DUF6922"/>
</dbReference>
<dbReference type="EMBL" id="MHQT01000034">
    <property type="protein sequence ID" value="OHA08885.1"/>
    <property type="molecule type" value="Genomic_DNA"/>
</dbReference>
<proteinExistence type="predicted"/>
<comment type="caution">
    <text evidence="2">The sequence shown here is derived from an EMBL/GenBank/DDBJ whole genome shotgun (WGS) entry which is preliminary data.</text>
</comment>
<protein>
    <recommendedName>
        <fullName evidence="1">DUF6922 domain-containing protein</fullName>
    </recommendedName>
</protein>
<feature type="domain" description="DUF6922" evidence="1">
    <location>
        <begin position="11"/>
        <end position="59"/>
    </location>
</feature>
<accession>A0A1G2LB61</accession>
<dbReference type="AlphaFoldDB" id="A0A1G2LB61"/>
<evidence type="ECO:0000313" key="2">
    <source>
        <dbReference type="EMBL" id="OHA08885.1"/>
    </source>
</evidence>